<keyword evidence="3" id="KW-1185">Reference proteome</keyword>
<evidence type="ECO:0000313" key="3">
    <source>
        <dbReference type="Proteomes" id="UP000199170"/>
    </source>
</evidence>
<gene>
    <name evidence="2" type="ORF">SAMN04487946_11128</name>
</gene>
<protein>
    <recommendedName>
        <fullName evidence="1">C2H2-type domain-containing protein</fullName>
    </recommendedName>
</protein>
<name>A0A1H3IVZ9_9EURY</name>
<dbReference type="Proteomes" id="UP000199170">
    <property type="component" value="Unassembled WGS sequence"/>
</dbReference>
<reference evidence="3" key="1">
    <citation type="submission" date="2016-10" db="EMBL/GenBank/DDBJ databases">
        <authorList>
            <person name="Varghese N."/>
            <person name="Submissions S."/>
        </authorList>
    </citation>
    <scope>NUCLEOTIDE SEQUENCE [LARGE SCALE GENOMIC DNA]</scope>
    <source>
        <strain evidence="3">CGMCC 1.10118</strain>
    </source>
</reference>
<dbReference type="PROSITE" id="PS00028">
    <property type="entry name" value="ZINC_FINGER_C2H2_1"/>
    <property type="match status" value="1"/>
</dbReference>
<dbReference type="STRING" id="660517.SAMN04487946_11128"/>
<dbReference type="InterPro" id="IPR013087">
    <property type="entry name" value="Znf_C2H2_type"/>
</dbReference>
<sequence length="177" mass="20345">MMENAILAAYTSTETEPEDTASPSLEERLLAAVSTTLGLRLIPGTGEPFYLKNRGKERYLFRDDHAHWYILQPSAKASEEAYVRWVFLPEDKPTYLARTGLEHHTVVGYDYVRRFEAPDPVETTVTAKELTVRWGETTYECGGCGEDFDESLDHALHCWEEHPWIPTPGQIRLERER</sequence>
<proteinExistence type="predicted"/>
<dbReference type="EMBL" id="FNPB01000011">
    <property type="protein sequence ID" value="SDY31871.1"/>
    <property type="molecule type" value="Genomic_DNA"/>
</dbReference>
<evidence type="ECO:0000313" key="2">
    <source>
        <dbReference type="EMBL" id="SDY31871.1"/>
    </source>
</evidence>
<organism evidence="2 3">
    <name type="scientific">Halobellus clavatus</name>
    <dbReference type="NCBI Taxonomy" id="660517"/>
    <lineage>
        <taxon>Archaea</taxon>
        <taxon>Methanobacteriati</taxon>
        <taxon>Methanobacteriota</taxon>
        <taxon>Stenosarchaea group</taxon>
        <taxon>Halobacteria</taxon>
        <taxon>Halobacteriales</taxon>
        <taxon>Haloferacaceae</taxon>
        <taxon>Halobellus</taxon>
    </lineage>
</organism>
<dbReference type="AlphaFoldDB" id="A0A1H3IVZ9"/>
<feature type="domain" description="C2H2-type" evidence="1">
    <location>
        <begin position="141"/>
        <end position="162"/>
    </location>
</feature>
<evidence type="ECO:0000259" key="1">
    <source>
        <dbReference type="PROSITE" id="PS00028"/>
    </source>
</evidence>
<accession>A0A1H3IVZ9</accession>